<proteinExistence type="predicted"/>
<dbReference type="EMBL" id="WTPW01000491">
    <property type="protein sequence ID" value="KAF0506093.1"/>
    <property type="molecule type" value="Genomic_DNA"/>
</dbReference>
<reference evidence="2 3" key="1">
    <citation type="journal article" date="2019" name="Environ. Microbiol.">
        <title>At the nexus of three kingdoms: the genome of the mycorrhizal fungus Gigaspora margarita provides insights into plant, endobacterial and fungal interactions.</title>
        <authorList>
            <person name="Venice F."/>
            <person name="Ghignone S."/>
            <person name="Salvioli di Fossalunga A."/>
            <person name="Amselem J."/>
            <person name="Novero M."/>
            <person name="Xianan X."/>
            <person name="Sedzielewska Toro K."/>
            <person name="Morin E."/>
            <person name="Lipzen A."/>
            <person name="Grigoriev I.V."/>
            <person name="Henrissat B."/>
            <person name="Martin F.M."/>
            <person name="Bonfante P."/>
        </authorList>
    </citation>
    <scope>NUCLEOTIDE SEQUENCE [LARGE SCALE GENOMIC DNA]</scope>
    <source>
        <strain evidence="2 3">BEG34</strain>
    </source>
</reference>
<dbReference type="Proteomes" id="UP000439903">
    <property type="component" value="Unassembled WGS sequence"/>
</dbReference>
<sequence>MIFFLELFLAKVFYNEFKQDKNNFIPEDNSYNSHSSLTELNCNQLVIYQSSHQLSGSLRKPNEIITSTQDNDDHDALFEEESSSDQSKKKHHDGPK</sequence>
<accession>A0A8H4AKG2</accession>
<protein>
    <submittedName>
        <fullName evidence="2">Uncharacterized protein</fullName>
    </submittedName>
</protein>
<name>A0A8H4AKG2_GIGMA</name>
<gene>
    <name evidence="2" type="ORF">F8M41_019211</name>
</gene>
<evidence type="ECO:0000256" key="1">
    <source>
        <dbReference type="SAM" id="MobiDB-lite"/>
    </source>
</evidence>
<feature type="region of interest" description="Disordered" evidence="1">
    <location>
        <begin position="53"/>
        <end position="96"/>
    </location>
</feature>
<keyword evidence="3" id="KW-1185">Reference proteome</keyword>
<dbReference type="AlphaFoldDB" id="A0A8H4AKG2"/>
<feature type="compositionally biased region" description="Acidic residues" evidence="1">
    <location>
        <begin position="70"/>
        <end position="83"/>
    </location>
</feature>
<evidence type="ECO:0000313" key="3">
    <source>
        <dbReference type="Proteomes" id="UP000439903"/>
    </source>
</evidence>
<organism evidence="2 3">
    <name type="scientific">Gigaspora margarita</name>
    <dbReference type="NCBI Taxonomy" id="4874"/>
    <lineage>
        <taxon>Eukaryota</taxon>
        <taxon>Fungi</taxon>
        <taxon>Fungi incertae sedis</taxon>
        <taxon>Mucoromycota</taxon>
        <taxon>Glomeromycotina</taxon>
        <taxon>Glomeromycetes</taxon>
        <taxon>Diversisporales</taxon>
        <taxon>Gigasporaceae</taxon>
        <taxon>Gigaspora</taxon>
    </lineage>
</organism>
<comment type="caution">
    <text evidence="2">The sequence shown here is derived from an EMBL/GenBank/DDBJ whole genome shotgun (WGS) entry which is preliminary data.</text>
</comment>
<evidence type="ECO:0000313" key="2">
    <source>
        <dbReference type="EMBL" id="KAF0506093.1"/>
    </source>
</evidence>